<keyword evidence="2" id="KW-0732">Signal</keyword>
<feature type="compositionally biased region" description="Low complexity" evidence="1">
    <location>
        <begin position="58"/>
        <end position="72"/>
    </location>
</feature>
<gene>
    <name evidence="3" type="ORF">PCOR1329_LOCUS44447</name>
</gene>
<feature type="compositionally biased region" description="Basic and acidic residues" evidence="1">
    <location>
        <begin position="46"/>
        <end position="57"/>
    </location>
</feature>
<keyword evidence="4" id="KW-1185">Reference proteome</keyword>
<accession>A0ABN9U1U0</accession>
<evidence type="ECO:0000313" key="3">
    <source>
        <dbReference type="EMBL" id="CAK0852771.1"/>
    </source>
</evidence>
<feature type="region of interest" description="Disordered" evidence="1">
    <location>
        <begin position="21"/>
        <end position="152"/>
    </location>
</feature>
<proteinExistence type="predicted"/>
<name>A0ABN9U1U0_9DINO</name>
<feature type="compositionally biased region" description="Low complexity" evidence="1">
    <location>
        <begin position="79"/>
        <end position="98"/>
    </location>
</feature>
<organism evidence="3 4">
    <name type="scientific">Prorocentrum cordatum</name>
    <dbReference type="NCBI Taxonomy" id="2364126"/>
    <lineage>
        <taxon>Eukaryota</taxon>
        <taxon>Sar</taxon>
        <taxon>Alveolata</taxon>
        <taxon>Dinophyceae</taxon>
        <taxon>Prorocentrales</taxon>
        <taxon>Prorocentraceae</taxon>
        <taxon>Prorocentrum</taxon>
    </lineage>
</organism>
<dbReference type="Proteomes" id="UP001189429">
    <property type="component" value="Unassembled WGS sequence"/>
</dbReference>
<feature type="signal peptide" evidence="2">
    <location>
        <begin position="1"/>
        <end position="22"/>
    </location>
</feature>
<reference evidence="3" key="1">
    <citation type="submission" date="2023-10" db="EMBL/GenBank/DDBJ databases">
        <authorList>
            <person name="Chen Y."/>
            <person name="Shah S."/>
            <person name="Dougan E. K."/>
            <person name="Thang M."/>
            <person name="Chan C."/>
        </authorList>
    </citation>
    <scope>NUCLEOTIDE SEQUENCE [LARGE SCALE GENOMIC DNA]</scope>
</reference>
<feature type="region of interest" description="Disordered" evidence="1">
    <location>
        <begin position="207"/>
        <end position="266"/>
    </location>
</feature>
<feature type="chain" id="PRO_5045827854" evidence="2">
    <location>
        <begin position="23"/>
        <end position="311"/>
    </location>
</feature>
<comment type="caution">
    <text evidence="3">The sequence shown here is derived from an EMBL/GenBank/DDBJ whole genome shotgun (WGS) entry which is preliminary data.</text>
</comment>
<feature type="compositionally biased region" description="Polar residues" evidence="1">
    <location>
        <begin position="21"/>
        <end position="31"/>
    </location>
</feature>
<sequence length="311" mass="33804">MQPSAQAFLFLLLCCTAQTASSLSPATQESWPWSKRDTPAPAPAEKAPEPAPAERTEPAQIESELAPEQAEPAPEKAEPATQEAALAAEVAPEASSEAGAEKAEPAAEKTSEEAPDSAEASDAGSTKLQEPRRPGCYMRMNSGCPNNPMDTAQWRRDTYAEKRGFGKERCDKRKSTWNNYCGSEDAQMVYVAGEARSEPLSALQVSASSQWPWSRSKKAAEEKPAETMAPAAERATLAADKESAVKSPTRPGCYMRMPSGCPKKPMETQRWRHDVWAEKHGLDEAGCQKRAAMWNGFCESQDAMMAFVPSE</sequence>
<dbReference type="EMBL" id="CAUYUJ010015340">
    <property type="protein sequence ID" value="CAK0852771.1"/>
    <property type="molecule type" value="Genomic_DNA"/>
</dbReference>
<evidence type="ECO:0000313" key="4">
    <source>
        <dbReference type="Proteomes" id="UP001189429"/>
    </source>
</evidence>
<protein>
    <submittedName>
        <fullName evidence="3">Uncharacterized protein</fullName>
    </submittedName>
</protein>
<feature type="compositionally biased region" description="Basic and acidic residues" evidence="1">
    <location>
        <begin position="99"/>
        <end position="112"/>
    </location>
</feature>
<evidence type="ECO:0000256" key="2">
    <source>
        <dbReference type="SAM" id="SignalP"/>
    </source>
</evidence>
<evidence type="ECO:0000256" key="1">
    <source>
        <dbReference type="SAM" id="MobiDB-lite"/>
    </source>
</evidence>